<feature type="transmembrane region" description="Helical" evidence="7">
    <location>
        <begin position="41"/>
        <end position="57"/>
    </location>
</feature>
<sequence>MSDDGTMRVSEEPMGADPANSRGEMQHRHAAAQTRLKNRHLYMIAMGGCIGTAYLVGSGRTLSRGGPALALAGFVTTSATVWAFATLMFEMAACMPLHGAGADTYATRLLSRSFGFAMGWNYWYAYAMLVPFEVTAATLVVGYWSPPVPDAVLITILVVAVAGLNYLPVGHSGEAEFVFSSLKLGMLTGIMVLSVVVAAGGGPTGDRLAFRYWRDPGPAIPWLVAGGKGELVSFIGVLLSFLGEMVAMCGGETEEPRRTIPRASRALLVRLVCFSVLPIFFVTLVCPSNSPELTSGGAGAGSSPFVIGIKAAGIPVLDHIVNAVILCSAWSAGNVYMYMASRSMYSLAVAGNAPGIFARRNKWGVPYWAVTSCTGLALLAYLNVSSSAGQVFNWFVNMINMAAFFSWILISCAYLRFRAAMRAQGVDRSTLPYVSRLGKPGAYLCIIYFTAIGFLNGFNVFFPGQWSVSDFLTAYIGTLLFAVLYIGHKLTVGRRDAWVIPAGEVDLFRAHEEPIVAETVSLDAEISHTGSSIWKRVIGKRGK</sequence>
<feature type="transmembrane region" description="Helical" evidence="7">
    <location>
        <begin position="181"/>
        <end position="200"/>
    </location>
</feature>
<feature type="compositionally biased region" description="Basic and acidic residues" evidence="6">
    <location>
        <begin position="1"/>
        <end position="11"/>
    </location>
</feature>
<organism evidence="9 10">
    <name type="scientific">Akanthomyces lecanii RCEF 1005</name>
    <dbReference type="NCBI Taxonomy" id="1081108"/>
    <lineage>
        <taxon>Eukaryota</taxon>
        <taxon>Fungi</taxon>
        <taxon>Dikarya</taxon>
        <taxon>Ascomycota</taxon>
        <taxon>Pezizomycotina</taxon>
        <taxon>Sordariomycetes</taxon>
        <taxon>Hypocreomycetidae</taxon>
        <taxon>Hypocreales</taxon>
        <taxon>Cordycipitaceae</taxon>
        <taxon>Akanthomyces</taxon>
        <taxon>Cordyceps confragosa</taxon>
    </lineage>
</organism>
<dbReference type="PIRSF" id="PIRSF006060">
    <property type="entry name" value="AA_transporter"/>
    <property type="match status" value="1"/>
</dbReference>
<keyword evidence="2" id="KW-0813">Transport</keyword>
<name>A0A168IQS2_CORDF</name>
<gene>
    <name evidence="9" type="ORF">LEL_03040</name>
</gene>
<dbReference type="AlphaFoldDB" id="A0A168IQS2"/>
<dbReference type="STRING" id="1081108.A0A168IQS2"/>
<feature type="transmembrane region" description="Helical" evidence="7">
    <location>
        <begin position="468"/>
        <end position="486"/>
    </location>
</feature>
<protein>
    <submittedName>
        <fullName evidence="9">Proline permease PrnB</fullName>
    </submittedName>
</protein>
<comment type="subcellular location">
    <subcellularLocation>
        <location evidence="1">Membrane</location>
        <topology evidence="1">Multi-pass membrane protein</topology>
    </subcellularLocation>
</comment>
<dbReference type="PANTHER" id="PTHR43341">
    <property type="entry name" value="AMINO ACID PERMEASE"/>
    <property type="match status" value="1"/>
</dbReference>
<keyword evidence="4 7" id="KW-1133">Transmembrane helix</keyword>
<evidence type="ECO:0000256" key="5">
    <source>
        <dbReference type="ARBA" id="ARBA00023136"/>
    </source>
</evidence>
<dbReference type="FunFam" id="1.20.1740.10:FF:000001">
    <property type="entry name" value="Amino acid permease"/>
    <property type="match status" value="1"/>
</dbReference>
<feature type="transmembrane region" description="Helical" evidence="7">
    <location>
        <begin position="441"/>
        <end position="462"/>
    </location>
</feature>
<evidence type="ECO:0000256" key="1">
    <source>
        <dbReference type="ARBA" id="ARBA00004141"/>
    </source>
</evidence>
<dbReference type="Gene3D" id="1.20.1740.10">
    <property type="entry name" value="Amino acid/polyamine transporter I"/>
    <property type="match status" value="1"/>
</dbReference>
<dbReference type="InterPro" id="IPR050524">
    <property type="entry name" value="APC_YAT"/>
</dbReference>
<feature type="transmembrane region" description="Helical" evidence="7">
    <location>
        <begin position="267"/>
        <end position="285"/>
    </location>
</feature>
<dbReference type="InterPro" id="IPR004841">
    <property type="entry name" value="AA-permease/SLC12A_dom"/>
</dbReference>
<evidence type="ECO:0000256" key="4">
    <source>
        <dbReference type="ARBA" id="ARBA00022989"/>
    </source>
</evidence>
<feature type="transmembrane region" description="Helical" evidence="7">
    <location>
        <begin position="394"/>
        <end position="415"/>
    </location>
</feature>
<feature type="region of interest" description="Disordered" evidence="6">
    <location>
        <begin position="1"/>
        <end position="30"/>
    </location>
</feature>
<dbReference type="Proteomes" id="UP000076881">
    <property type="component" value="Unassembled WGS sequence"/>
</dbReference>
<evidence type="ECO:0000313" key="10">
    <source>
        <dbReference type="Proteomes" id="UP000076881"/>
    </source>
</evidence>
<dbReference type="OrthoDB" id="3900342at2759"/>
<evidence type="ECO:0000313" key="9">
    <source>
        <dbReference type="EMBL" id="OAA79554.1"/>
    </source>
</evidence>
<evidence type="ECO:0000256" key="7">
    <source>
        <dbReference type="SAM" id="Phobius"/>
    </source>
</evidence>
<comment type="caution">
    <text evidence="9">The sequence shown here is derived from an EMBL/GenBank/DDBJ whole genome shotgun (WGS) entry which is preliminary data.</text>
</comment>
<evidence type="ECO:0000256" key="6">
    <source>
        <dbReference type="SAM" id="MobiDB-lite"/>
    </source>
</evidence>
<feature type="transmembrane region" description="Helical" evidence="7">
    <location>
        <begin position="365"/>
        <end position="382"/>
    </location>
</feature>
<evidence type="ECO:0000259" key="8">
    <source>
        <dbReference type="Pfam" id="PF00324"/>
    </source>
</evidence>
<dbReference type="PANTHER" id="PTHR43341:SF36">
    <property type="entry name" value="PROLINE-SPECIFIC PERMEASE"/>
    <property type="match status" value="1"/>
</dbReference>
<feature type="transmembrane region" description="Helical" evidence="7">
    <location>
        <begin position="151"/>
        <end position="169"/>
    </location>
</feature>
<feature type="transmembrane region" description="Helical" evidence="7">
    <location>
        <begin position="320"/>
        <end position="339"/>
    </location>
</feature>
<proteinExistence type="predicted"/>
<reference evidence="9 10" key="1">
    <citation type="journal article" date="2016" name="Genome Biol. Evol.">
        <title>Divergent and convergent evolution of fungal pathogenicity.</title>
        <authorList>
            <person name="Shang Y."/>
            <person name="Xiao G."/>
            <person name="Zheng P."/>
            <person name="Cen K."/>
            <person name="Zhan S."/>
            <person name="Wang C."/>
        </authorList>
    </citation>
    <scope>NUCLEOTIDE SEQUENCE [LARGE SCALE GENOMIC DNA]</scope>
    <source>
        <strain evidence="9 10">RCEF 1005</strain>
    </source>
</reference>
<evidence type="ECO:0000256" key="2">
    <source>
        <dbReference type="ARBA" id="ARBA00022448"/>
    </source>
</evidence>
<keyword evidence="3 7" id="KW-0812">Transmembrane</keyword>
<dbReference type="EMBL" id="AZHF01000002">
    <property type="protein sequence ID" value="OAA79554.1"/>
    <property type="molecule type" value="Genomic_DNA"/>
</dbReference>
<evidence type="ECO:0000256" key="3">
    <source>
        <dbReference type="ARBA" id="ARBA00022692"/>
    </source>
</evidence>
<keyword evidence="10" id="KW-1185">Reference proteome</keyword>
<feature type="domain" description="Amino acid permease/ SLC12A" evidence="8">
    <location>
        <begin position="40"/>
        <end position="499"/>
    </location>
</feature>
<dbReference type="GO" id="GO:0016020">
    <property type="term" value="C:membrane"/>
    <property type="evidence" value="ECO:0007669"/>
    <property type="project" value="UniProtKB-SubCell"/>
</dbReference>
<accession>A0A168IQS2</accession>
<keyword evidence="5 7" id="KW-0472">Membrane</keyword>
<dbReference type="GO" id="GO:0015171">
    <property type="term" value="F:amino acid transmembrane transporter activity"/>
    <property type="evidence" value="ECO:0007669"/>
    <property type="project" value="TreeGrafter"/>
</dbReference>
<feature type="transmembrane region" description="Helical" evidence="7">
    <location>
        <begin position="220"/>
        <end position="246"/>
    </location>
</feature>
<feature type="transmembrane region" description="Helical" evidence="7">
    <location>
        <begin position="69"/>
        <end position="89"/>
    </location>
</feature>
<feature type="transmembrane region" description="Helical" evidence="7">
    <location>
        <begin position="122"/>
        <end position="145"/>
    </location>
</feature>
<dbReference type="Pfam" id="PF00324">
    <property type="entry name" value="AA_permease"/>
    <property type="match status" value="1"/>
</dbReference>